<feature type="repeat" description="ANK" evidence="3">
    <location>
        <begin position="1108"/>
        <end position="1140"/>
    </location>
</feature>
<dbReference type="Pfam" id="PF01048">
    <property type="entry name" value="PNP_UDP_1"/>
    <property type="match status" value="1"/>
</dbReference>
<dbReference type="Gene3D" id="3.40.50.300">
    <property type="entry name" value="P-loop containing nucleotide triphosphate hydrolases"/>
    <property type="match status" value="1"/>
</dbReference>
<dbReference type="GO" id="GO:0009116">
    <property type="term" value="P:nucleoside metabolic process"/>
    <property type="evidence" value="ECO:0007669"/>
    <property type="project" value="InterPro"/>
</dbReference>
<keyword evidence="6" id="KW-1185">Reference proteome</keyword>
<dbReference type="InterPro" id="IPR054471">
    <property type="entry name" value="GPIID_WHD"/>
</dbReference>
<dbReference type="Proteomes" id="UP001321749">
    <property type="component" value="Unassembled WGS sequence"/>
</dbReference>
<organism evidence="5 6">
    <name type="scientific">Cladorrhinum samala</name>
    <dbReference type="NCBI Taxonomy" id="585594"/>
    <lineage>
        <taxon>Eukaryota</taxon>
        <taxon>Fungi</taxon>
        <taxon>Dikarya</taxon>
        <taxon>Ascomycota</taxon>
        <taxon>Pezizomycotina</taxon>
        <taxon>Sordariomycetes</taxon>
        <taxon>Sordariomycetidae</taxon>
        <taxon>Sordariales</taxon>
        <taxon>Podosporaceae</taxon>
        <taxon>Cladorrhinum</taxon>
    </lineage>
</organism>
<dbReference type="PANTHER" id="PTHR24123:SF33">
    <property type="entry name" value="PROTEIN HOS4"/>
    <property type="match status" value="1"/>
</dbReference>
<dbReference type="Pfam" id="PF24883">
    <property type="entry name" value="NPHP3_N"/>
    <property type="match status" value="1"/>
</dbReference>
<reference evidence="5" key="1">
    <citation type="journal article" date="2023" name="Mol. Phylogenet. Evol.">
        <title>Genome-scale phylogeny and comparative genomics of the fungal order Sordariales.</title>
        <authorList>
            <person name="Hensen N."/>
            <person name="Bonometti L."/>
            <person name="Westerberg I."/>
            <person name="Brannstrom I.O."/>
            <person name="Guillou S."/>
            <person name="Cros-Aarteil S."/>
            <person name="Calhoun S."/>
            <person name="Haridas S."/>
            <person name="Kuo A."/>
            <person name="Mondo S."/>
            <person name="Pangilinan J."/>
            <person name="Riley R."/>
            <person name="LaButti K."/>
            <person name="Andreopoulos B."/>
            <person name="Lipzen A."/>
            <person name="Chen C."/>
            <person name="Yan M."/>
            <person name="Daum C."/>
            <person name="Ng V."/>
            <person name="Clum A."/>
            <person name="Steindorff A."/>
            <person name="Ohm R.A."/>
            <person name="Martin F."/>
            <person name="Silar P."/>
            <person name="Natvig D.O."/>
            <person name="Lalanne C."/>
            <person name="Gautier V."/>
            <person name="Ament-Velasquez S.L."/>
            <person name="Kruys A."/>
            <person name="Hutchinson M.I."/>
            <person name="Powell A.J."/>
            <person name="Barry K."/>
            <person name="Miller A.N."/>
            <person name="Grigoriev I.V."/>
            <person name="Debuchy R."/>
            <person name="Gladieux P."/>
            <person name="Hiltunen Thoren M."/>
            <person name="Johannesson H."/>
        </authorList>
    </citation>
    <scope>NUCLEOTIDE SEQUENCE</scope>
    <source>
        <strain evidence="5">PSN324</strain>
    </source>
</reference>
<dbReference type="PROSITE" id="PS50088">
    <property type="entry name" value="ANK_REPEAT"/>
    <property type="match status" value="9"/>
</dbReference>
<dbReference type="InterPro" id="IPR007111">
    <property type="entry name" value="NACHT_NTPase"/>
</dbReference>
<dbReference type="InterPro" id="IPR000845">
    <property type="entry name" value="Nucleoside_phosphorylase_d"/>
</dbReference>
<dbReference type="InterPro" id="IPR035994">
    <property type="entry name" value="Nucleoside_phosphorylase_sf"/>
</dbReference>
<gene>
    <name evidence="5" type="ORF">QBC42DRAFT_251965</name>
</gene>
<dbReference type="PROSITE" id="PS50837">
    <property type="entry name" value="NACHT"/>
    <property type="match status" value="1"/>
</dbReference>
<dbReference type="InterPro" id="IPR002110">
    <property type="entry name" value="Ankyrin_rpt"/>
</dbReference>
<protein>
    <submittedName>
        <fullName evidence="5">Ankyrin repeat-containing domain protein</fullName>
    </submittedName>
</protein>
<proteinExistence type="predicted"/>
<evidence type="ECO:0000256" key="1">
    <source>
        <dbReference type="ARBA" id="ARBA00022737"/>
    </source>
</evidence>
<accession>A0AAV9HPG6</accession>
<dbReference type="PROSITE" id="PS50297">
    <property type="entry name" value="ANK_REP_REGION"/>
    <property type="match status" value="9"/>
</dbReference>
<evidence type="ECO:0000256" key="2">
    <source>
        <dbReference type="ARBA" id="ARBA00023043"/>
    </source>
</evidence>
<dbReference type="InterPro" id="IPR051165">
    <property type="entry name" value="Multifunctional_ANK_Repeat"/>
</dbReference>
<dbReference type="Pfam" id="PF12796">
    <property type="entry name" value="Ank_2"/>
    <property type="match status" value="4"/>
</dbReference>
<evidence type="ECO:0000256" key="3">
    <source>
        <dbReference type="PROSITE-ProRule" id="PRU00023"/>
    </source>
</evidence>
<dbReference type="CDD" id="cd09008">
    <property type="entry name" value="MTAN"/>
    <property type="match status" value="1"/>
</dbReference>
<feature type="repeat" description="ANK" evidence="3">
    <location>
        <begin position="1312"/>
        <end position="1344"/>
    </location>
</feature>
<feature type="repeat" description="ANK" evidence="3">
    <location>
        <begin position="1378"/>
        <end position="1410"/>
    </location>
</feature>
<feature type="repeat" description="ANK" evidence="3">
    <location>
        <begin position="1345"/>
        <end position="1377"/>
    </location>
</feature>
<feature type="repeat" description="ANK" evidence="3">
    <location>
        <begin position="1444"/>
        <end position="1476"/>
    </location>
</feature>
<evidence type="ECO:0000313" key="5">
    <source>
        <dbReference type="EMBL" id="KAK4461955.1"/>
    </source>
</evidence>
<feature type="domain" description="NACHT" evidence="4">
    <location>
        <begin position="410"/>
        <end position="557"/>
    </location>
</feature>
<dbReference type="SUPFAM" id="SSF48403">
    <property type="entry name" value="Ankyrin repeat"/>
    <property type="match status" value="3"/>
</dbReference>
<evidence type="ECO:0000313" key="6">
    <source>
        <dbReference type="Proteomes" id="UP001321749"/>
    </source>
</evidence>
<dbReference type="SUPFAM" id="SSF52540">
    <property type="entry name" value="P-loop containing nucleoside triphosphate hydrolases"/>
    <property type="match status" value="1"/>
</dbReference>
<dbReference type="Pfam" id="PF22939">
    <property type="entry name" value="WHD_GPIID"/>
    <property type="match status" value="1"/>
</dbReference>
<name>A0AAV9HPG6_9PEZI</name>
<dbReference type="SMART" id="SM00248">
    <property type="entry name" value="ANK"/>
    <property type="match status" value="16"/>
</dbReference>
<keyword evidence="1" id="KW-0677">Repeat</keyword>
<comment type="caution">
    <text evidence="5">The sequence shown here is derived from an EMBL/GenBank/DDBJ whole genome shotgun (WGS) entry which is preliminary data.</text>
</comment>
<keyword evidence="2 3" id="KW-0040">ANK repeat</keyword>
<dbReference type="SUPFAM" id="SSF53167">
    <property type="entry name" value="Purine and uridine phosphorylases"/>
    <property type="match status" value="1"/>
</dbReference>
<reference evidence="5" key="2">
    <citation type="submission" date="2023-06" db="EMBL/GenBank/DDBJ databases">
        <authorList>
            <consortium name="Lawrence Berkeley National Laboratory"/>
            <person name="Mondo S.J."/>
            <person name="Hensen N."/>
            <person name="Bonometti L."/>
            <person name="Westerberg I."/>
            <person name="Brannstrom I.O."/>
            <person name="Guillou S."/>
            <person name="Cros-Aarteil S."/>
            <person name="Calhoun S."/>
            <person name="Haridas S."/>
            <person name="Kuo A."/>
            <person name="Pangilinan J."/>
            <person name="Riley R."/>
            <person name="Labutti K."/>
            <person name="Andreopoulos B."/>
            <person name="Lipzen A."/>
            <person name="Chen C."/>
            <person name="Yanf M."/>
            <person name="Daum C."/>
            <person name="Ng V."/>
            <person name="Clum A."/>
            <person name="Steindorff A."/>
            <person name="Ohm R."/>
            <person name="Martin F."/>
            <person name="Silar P."/>
            <person name="Natvig D."/>
            <person name="Lalanne C."/>
            <person name="Gautier V."/>
            <person name="Ament-Velasquez S.L."/>
            <person name="Kruys A."/>
            <person name="Hutchinson M.I."/>
            <person name="Powell A.J."/>
            <person name="Barry K."/>
            <person name="Miller A.N."/>
            <person name="Grigoriev I.V."/>
            <person name="Debuchy R."/>
            <person name="Gladieux P."/>
            <person name="Thoren M.H."/>
            <person name="Johannesson H."/>
        </authorList>
    </citation>
    <scope>NUCLEOTIDE SEQUENCE</scope>
    <source>
        <strain evidence="5">PSN324</strain>
    </source>
</reference>
<dbReference type="PANTHER" id="PTHR24123">
    <property type="entry name" value="ANKYRIN REPEAT-CONTAINING"/>
    <property type="match status" value="1"/>
</dbReference>
<sequence>MECHDVVSMRIAVPPDRHDFRVAIMCALPLEATAVAALFEDQWDTSELNKEPSDPNAYSVGSIGRHSVVLVHMPRMGKVPSASVAAHLKRSFPNLGLVLMVGICGGVPFSAGEQRMLGDVVISEGIVQYDMGKQLVDRYVKILPTQQPGFGVSAVLKKLQTLKERKRLKDNSLDNLERLQHRAELEGSAEYPGREWDRVFRPDYLHRHRGTSICENCSDDKVCDESVKMACDELGCSDQGLDTMLFSTQDSPRPAVHFGLIASGDTVVRSGKFRDEIAKQTNAIAFEMEGAGMCTEFPNFLVIKGICDYADSHKNKKFQGYAAATAAAVTGGLLQYWTPPFASVNRVALGSPRSKEAKAALSVEDYKLLNYFETTPYRDRKDRNPNRIQGTCQWFLEHPIFCSWDRGDSRALWVSADPGCGKSVLAKFLVENVLVSTATRTTCYFFFKDDFQDQKSATNAISCILHQVFKQKPGLFFEDVRAQLQADDREKLVGSFPNLWHILLEAAGRDGAGEILCVFDALDECEEISRSQFTRELLNLHHSGKYPNLRFLLTSRPFGKIQRGFQLPDGPGLSVVHLGGENEEEVAKISKEIDVFIKARVPSISARLRLRQNEQDFLLDELLRTPHRTYLWVYLTLQHIEGNINIDQKEIMKAISELPKSVDEAYERILCSSTNADEARKILMAIVAAARPLTVQEVNFVLAIKENHRSYGDLQMMGAEDRFRHRLRDVCGLFVTVIDSKVYLLHQTAREFLVREKLGRKRHKSDPKWKWKHSISIIESNYLLARVCVWNLEFREVKVHVNVDRNIRTVAQTAGREVECQGNHLFLDYSAVNFGYHVRGSIALAEKDKLLTRHLVALCHEVECSCPVWYTVHTPAVEPKRIALVFASKIGLAPAVKVLVKEKNCDIDARDSSGWSALSWAVAYGFTDVSRILIKGQGLYRRLFSPMKAAFDQKVLISACKNPWGIEMVRLLLDHKANLDVQDEDGHTPLTAAILSGQIETVKLLHDRNPDIMRQYPPHMPLLLACQNRDLEMVKFLLENGANIEPNGDQLVANKNIVDREVALFLLESVADRQWVNDAPKRTPLNTAIFNRQPDLLQLLLDHGAVIRGWEPLFFAVQDGDVAFVRQLLKHGADVKLKNNNGDSVLSFACHCALSDPEKRQKPDFTMLKCLASTGLEFEVRDPWSRTALTTAIGLCSEEYVRLLLDLKAEVDYDIFGGLTPLAFAIKEFWRILSSVLDTEKARSIRNIMTLLLERGANIESRFWSGRTPLSYLVEYKSEDLELSNDQHDEWVSVVDLFLRGHHADINSKDKSGRSVLSWACEKGTADMVKVLLDAGADVESKGLKGQSVLSWACEKGRADVVKVLLDAGADVESKDLKGRSVLSWATLWGHADIIKVLLDAGADVESKDLKGRSVLSWAMMSAKTDIVKILLDAGADVESKDLSGRSVLSWAVHWRGADIVKMILDAGADVESKDLSGRSVLSWALQWRGADIVKMILDAGADVHSRDEDGRSVMQWLAAGRRDPDPDLEKLLVAYGAQR</sequence>
<dbReference type="EMBL" id="MU864980">
    <property type="protein sequence ID" value="KAK4461955.1"/>
    <property type="molecule type" value="Genomic_DNA"/>
</dbReference>
<dbReference type="InterPro" id="IPR036770">
    <property type="entry name" value="Ankyrin_rpt-contain_sf"/>
</dbReference>
<feature type="repeat" description="ANK" evidence="3">
    <location>
        <begin position="1477"/>
        <end position="1509"/>
    </location>
</feature>
<feature type="repeat" description="ANK" evidence="3">
    <location>
        <begin position="1017"/>
        <end position="1049"/>
    </location>
</feature>
<dbReference type="GO" id="GO:0003824">
    <property type="term" value="F:catalytic activity"/>
    <property type="evidence" value="ECO:0007669"/>
    <property type="project" value="InterPro"/>
</dbReference>
<evidence type="ECO:0000259" key="4">
    <source>
        <dbReference type="PROSITE" id="PS50837"/>
    </source>
</evidence>
<dbReference type="Gene3D" id="3.40.50.1580">
    <property type="entry name" value="Nucleoside phosphorylase domain"/>
    <property type="match status" value="1"/>
</dbReference>
<dbReference type="InterPro" id="IPR027417">
    <property type="entry name" value="P-loop_NTPase"/>
</dbReference>
<dbReference type="Pfam" id="PF00023">
    <property type="entry name" value="Ank"/>
    <property type="match status" value="1"/>
</dbReference>
<dbReference type="Gene3D" id="1.25.40.20">
    <property type="entry name" value="Ankyrin repeat-containing domain"/>
    <property type="match status" value="4"/>
</dbReference>
<dbReference type="InterPro" id="IPR056884">
    <property type="entry name" value="NPHP3-like_N"/>
</dbReference>
<feature type="repeat" description="ANK" evidence="3">
    <location>
        <begin position="1411"/>
        <end position="1443"/>
    </location>
</feature>
<feature type="repeat" description="ANK" evidence="3">
    <location>
        <begin position="985"/>
        <end position="1012"/>
    </location>
</feature>